<feature type="region of interest" description="Disordered" evidence="1">
    <location>
        <begin position="79"/>
        <end position="101"/>
    </location>
</feature>
<protein>
    <submittedName>
        <fullName evidence="2">Uncharacterized protein</fullName>
    </submittedName>
</protein>
<dbReference type="AlphaFoldDB" id="A0A8X7RRW7"/>
<name>A0A8X7RRW7_BRACI</name>
<dbReference type="EMBL" id="JAAMPC010000009">
    <property type="protein sequence ID" value="KAG2291775.1"/>
    <property type="molecule type" value="Genomic_DNA"/>
</dbReference>
<comment type="caution">
    <text evidence="2">The sequence shown here is derived from an EMBL/GenBank/DDBJ whole genome shotgun (WGS) entry which is preliminary data.</text>
</comment>
<accession>A0A8X7RRW7</accession>
<evidence type="ECO:0000313" key="3">
    <source>
        <dbReference type="Proteomes" id="UP000886595"/>
    </source>
</evidence>
<sequence>MFDIFFHNVIIHEVPNELSGWQIKLNERRQKLEKRRVRSLNHKCTGSAEYTSLRYLESSSGIIETDVVKPSYLWSGFGGEAEGGSSQAQIASEKVKKARNA</sequence>
<gene>
    <name evidence="2" type="ORF">Bca52824_038444</name>
</gene>
<evidence type="ECO:0000313" key="2">
    <source>
        <dbReference type="EMBL" id="KAG2291775.1"/>
    </source>
</evidence>
<evidence type="ECO:0000256" key="1">
    <source>
        <dbReference type="SAM" id="MobiDB-lite"/>
    </source>
</evidence>
<reference evidence="2 3" key="1">
    <citation type="submission" date="2020-02" db="EMBL/GenBank/DDBJ databases">
        <authorList>
            <person name="Ma Q."/>
            <person name="Huang Y."/>
            <person name="Song X."/>
            <person name="Pei D."/>
        </authorList>
    </citation>
    <scope>NUCLEOTIDE SEQUENCE [LARGE SCALE GENOMIC DNA]</scope>
    <source>
        <strain evidence="2">Sxm20200214</strain>
        <tissue evidence="2">Leaf</tissue>
    </source>
</reference>
<dbReference type="Proteomes" id="UP000886595">
    <property type="component" value="Unassembled WGS sequence"/>
</dbReference>
<keyword evidence="3" id="KW-1185">Reference proteome</keyword>
<proteinExistence type="predicted"/>
<organism evidence="2 3">
    <name type="scientific">Brassica carinata</name>
    <name type="common">Ethiopian mustard</name>
    <name type="synonym">Abyssinian cabbage</name>
    <dbReference type="NCBI Taxonomy" id="52824"/>
    <lineage>
        <taxon>Eukaryota</taxon>
        <taxon>Viridiplantae</taxon>
        <taxon>Streptophyta</taxon>
        <taxon>Embryophyta</taxon>
        <taxon>Tracheophyta</taxon>
        <taxon>Spermatophyta</taxon>
        <taxon>Magnoliopsida</taxon>
        <taxon>eudicotyledons</taxon>
        <taxon>Gunneridae</taxon>
        <taxon>Pentapetalae</taxon>
        <taxon>rosids</taxon>
        <taxon>malvids</taxon>
        <taxon>Brassicales</taxon>
        <taxon>Brassicaceae</taxon>
        <taxon>Brassiceae</taxon>
        <taxon>Brassica</taxon>
    </lineage>
</organism>